<accession>A0A9P0LF86</accession>
<gene>
    <name evidence="8" type="ORF">ACAOBT_LOCUS23587</name>
</gene>
<dbReference type="SMART" id="SM00980">
    <property type="entry name" value="THAP"/>
    <property type="match status" value="1"/>
</dbReference>
<evidence type="ECO:0000256" key="6">
    <source>
        <dbReference type="SAM" id="MobiDB-lite"/>
    </source>
</evidence>
<comment type="caution">
    <text evidence="8">The sequence shown here is derived from an EMBL/GenBank/DDBJ whole genome shotgun (WGS) entry which is preliminary data.</text>
</comment>
<dbReference type="PROSITE" id="PS50950">
    <property type="entry name" value="ZF_THAP"/>
    <property type="match status" value="1"/>
</dbReference>
<keyword evidence="4 5" id="KW-0238">DNA-binding</keyword>
<organism evidence="8 9">
    <name type="scientific">Acanthoscelides obtectus</name>
    <name type="common">Bean weevil</name>
    <name type="synonym">Bruchus obtectus</name>
    <dbReference type="NCBI Taxonomy" id="200917"/>
    <lineage>
        <taxon>Eukaryota</taxon>
        <taxon>Metazoa</taxon>
        <taxon>Ecdysozoa</taxon>
        <taxon>Arthropoda</taxon>
        <taxon>Hexapoda</taxon>
        <taxon>Insecta</taxon>
        <taxon>Pterygota</taxon>
        <taxon>Neoptera</taxon>
        <taxon>Endopterygota</taxon>
        <taxon>Coleoptera</taxon>
        <taxon>Polyphaga</taxon>
        <taxon>Cucujiformia</taxon>
        <taxon>Chrysomeloidea</taxon>
        <taxon>Chrysomelidae</taxon>
        <taxon>Bruchinae</taxon>
        <taxon>Bruchini</taxon>
        <taxon>Acanthoscelides</taxon>
    </lineage>
</organism>
<feature type="domain" description="THAP-type" evidence="7">
    <location>
        <begin position="98"/>
        <end position="194"/>
    </location>
</feature>
<evidence type="ECO:0000256" key="5">
    <source>
        <dbReference type="PROSITE-ProRule" id="PRU00309"/>
    </source>
</evidence>
<evidence type="ECO:0000256" key="1">
    <source>
        <dbReference type="ARBA" id="ARBA00022723"/>
    </source>
</evidence>
<keyword evidence="1" id="KW-0479">Metal-binding</keyword>
<feature type="compositionally biased region" description="Polar residues" evidence="6">
    <location>
        <begin position="67"/>
        <end position="76"/>
    </location>
</feature>
<dbReference type="AlphaFoldDB" id="A0A9P0LF86"/>
<dbReference type="Gene3D" id="6.20.210.20">
    <property type="entry name" value="THAP domain"/>
    <property type="match status" value="1"/>
</dbReference>
<dbReference type="SUPFAM" id="SSF57716">
    <property type="entry name" value="Glucocorticoid receptor-like (DNA-binding domain)"/>
    <property type="match status" value="1"/>
</dbReference>
<dbReference type="Pfam" id="PF05485">
    <property type="entry name" value="THAP"/>
    <property type="match status" value="1"/>
</dbReference>
<keyword evidence="9" id="KW-1185">Reference proteome</keyword>
<evidence type="ECO:0000256" key="3">
    <source>
        <dbReference type="ARBA" id="ARBA00022833"/>
    </source>
</evidence>
<evidence type="ECO:0000256" key="4">
    <source>
        <dbReference type="ARBA" id="ARBA00023125"/>
    </source>
</evidence>
<reference evidence="8" key="1">
    <citation type="submission" date="2022-03" db="EMBL/GenBank/DDBJ databases">
        <authorList>
            <person name="Sayadi A."/>
        </authorList>
    </citation>
    <scope>NUCLEOTIDE SEQUENCE</scope>
</reference>
<evidence type="ECO:0000313" key="9">
    <source>
        <dbReference type="Proteomes" id="UP001152888"/>
    </source>
</evidence>
<feature type="region of interest" description="Disordered" evidence="6">
    <location>
        <begin position="37"/>
        <end position="84"/>
    </location>
</feature>
<dbReference type="OrthoDB" id="6775288at2759"/>
<evidence type="ECO:0000259" key="7">
    <source>
        <dbReference type="PROSITE" id="PS50950"/>
    </source>
</evidence>
<dbReference type="InterPro" id="IPR006612">
    <property type="entry name" value="THAP_Znf"/>
</dbReference>
<name>A0A9P0LF86_ACAOB</name>
<dbReference type="InterPro" id="IPR052224">
    <property type="entry name" value="THAP_domain_protein"/>
</dbReference>
<keyword evidence="3" id="KW-0862">Zinc</keyword>
<dbReference type="PANTHER" id="PTHR46927">
    <property type="entry name" value="AGAP005574-PA"/>
    <property type="match status" value="1"/>
</dbReference>
<dbReference type="Proteomes" id="UP001152888">
    <property type="component" value="Unassembled WGS sequence"/>
</dbReference>
<dbReference type="GO" id="GO:0003677">
    <property type="term" value="F:DNA binding"/>
    <property type="evidence" value="ECO:0007669"/>
    <property type="project" value="UniProtKB-UniRule"/>
</dbReference>
<evidence type="ECO:0000256" key="2">
    <source>
        <dbReference type="ARBA" id="ARBA00022771"/>
    </source>
</evidence>
<proteinExistence type="predicted"/>
<feature type="compositionally biased region" description="Low complexity" evidence="6">
    <location>
        <begin position="47"/>
        <end position="66"/>
    </location>
</feature>
<protein>
    <recommendedName>
        <fullName evidence="7">THAP-type domain-containing protein</fullName>
    </recommendedName>
</protein>
<keyword evidence="2 5" id="KW-0863">Zinc-finger</keyword>
<evidence type="ECO:0000313" key="8">
    <source>
        <dbReference type="EMBL" id="CAH1997190.1"/>
    </source>
</evidence>
<sequence length="194" mass="21729">MSQYGTAYCLKCQKHFCFCPESINYHILSEEEEEEDNSLVCSESIESTPSPAAPASTAPGPSTTTTKNIQQKQSCPCNKREKVPALPNQPTKNITIQMPRRCCVPGCKGNYDTTLKAEDPVSTFSFPKEQELLEKWIRAIPRKDWIPTKSSAVCANHFCDSDIVRFSEFTLPNGQINKIPLKYPKLNQNAVPII</sequence>
<dbReference type="PANTHER" id="PTHR46927:SF3">
    <property type="entry name" value="THAP-TYPE DOMAIN-CONTAINING PROTEIN"/>
    <property type="match status" value="1"/>
</dbReference>
<dbReference type="GO" id="GO:0008270">
    <property type="term" value="F:zinc ion binding"/>
    <property type="evidence" value="ECO:0007669"/>
    <property type="project" value="UniProtKB-KW"/>
</dbReference>
<dbReference type="EMBL" id="CAKOFQ010007280">
    <property type="protein sequence ID" value="CAH1997190.1"/>
    <property type="molecule type" value="Genomic_DNA"/>
</dbReference>
<dbReference type="InterPro" id="IPR038441">
    <property type="entry name" value="THAP_Znf_sf"/>
</dbReference>